<dbReference type="HOGENOM" id="CLU_2832692_0_0_1"/>
<evidence type="ECO:0000313" key="1">
    <source>
        <dbReference type="EMBL" id="KIM68181.1"/>
    </source>
</evidence>
<gene>
    <name evidence="1" type="ORF">SCLCIDRAFT_1209597</name>
</gene>
<dbReference type="InParanoid" id="A0A0C3EJV4"/>
<protein>
    <submittedName>
        <fullName evidence="1">Uncharacterized protein</fullName>
    </submittedName>
</protein>
<proteinExistence type="predicted"/>
<dbReference type="Proteomes" id="UP000053989">
    <property type="component" value="Unassembled WGS sequence"/>
</dbReference>
<dbReference type="EMBL" id="KN822010">
    <property type="protein sequence ID" value="KIM68181.1"/>
    <property type="molecule type" value="Genomic_DNA"/>
</dbReference>
<reference evidence="2" key="2">
    <citation type="submission" date="2015-01" db="EMBL/GenBank/DDBJ databases">
        <title>Evolutionary Origins and Diversification of the Mycorrhizal Mutualists.</title>
        <authorList>
            <consortium name="DOE Joint Genome Institute"/>
            <consortium name="Mycorrhizal Genomics Consortium"/>
            <person name="Kohler A."/>
            <person name="Kuo A."/>
            <person name="Nagy L.G."/>
            <person name="Floudas D."/>
            <person name="Copeland A."/>
            <person name="Barry K.W."/>
            <person name="Cichocki N."/>
            <person name="Veneault-Fourrey C."/>
            <person name="LaButti K."/>
            <person name="Lindquist E.A."/>
            <person name="Lipzen A."/>
            <person name="Lundell T."/>
            <person name="Morin E."/>
            <person name="Murat C."/>
            <person name="Riley R."/>
            <person name="Ohm R."/>
            <person name="Sun H."/>
            <person name="Tunlid A."/>
            <person name="Henrissat B."/>
            <person name="Grigoriev I.V."/>
            <person name="Hibbett D.S."/>
            <person name="Martin F."/>
        </authorList>
    </citation>
    <scope>NUCLEOTIDE SEQUENCE [LARGE SCALE GENOMIC DNA]</scope>
    <source>
        <strain evidence="2">Foug A</strain>
    </source>
</reference>
<name>A0A0C3EJV4_9AGAM</name>
<reference evidence="1 2" key="1">
    <citation type="submission" date="2014-04" db="EMBL/GenBank/DDBJ databases">
        <authorList>
            <consortium name="DOE Joint Genome Institute"/>
            <person name="Kuo A."/>
            <person name="Kohler A."/>
            <person name="Nagy L.G."/>
            <person name="Floudas D."/>
            <person name="Copeland A."/>
            <person name="Barry K.W."/>
            <person name="Cichocki N."/>
            <person name="Veneault-Fourrey C."/>
            <person name="LaButti K."/>
            <person name="Lindquist E.A."/>
            <person name="Lipzen A."/>
            <person name="Lundell T."/>
            <person name="Morin E."/>
            <person name="Murat C."/>
            <person name="Sun H."/>
            <person name="Tunlid A."/>
            <person name="Henrissat B."/>
            <person name="Grigoriev I.V."/>
            <person name="Hibbett D.S."/>
            <person name="Martin F."/>
            <person name="Nordberg H.P."/>
            <person name="Cantor M.N."/>
            <person name="Hua S.X."/>
        </authorList>
    </citation>
    <scope>NUCLEOTIDE SEQUENCE [LARGE SCALE GENOMIC DNA]</scope>
    <source>
        <strain evidence="1 2">Foug A</strain>
    </source>
</reference>
<accession>A0A0C3EJV4</accession>
<evidence type="ECO:0000313" key="2">
    <source>
        <dbReference type="Proteomes" id="UP000053989"/>
    </source>
</evidence>
<keyword evidence="2" id="KW-1185">Reference proteome</keyword>
<sequence length="66" mass="7643">MLVVPSIKIIANIAEPTYSPICHVNNIFPRIFRDFRHPDPRMTPWQDSAPSAATQQILLCRWKILN</sequence>
<organism evidence="1 2">
    <name type="scientific">Scleroderma citrinum Foug A</name>
    <dbReference type="NCBI Taxonomy" id="1036808"/>
    <lineage>
        <taxon>Eukaryota</taxon>
        <taxon>Fungi</taxon>
        <taxon>Dikarya</taxon>
        <taxon>Basidiomycota</taxon>
        <taxon>Agaricomycotina</taxon>
        <taxon>Agaricomycetes</taxon>
        <taxon>Agaricomycetidae</taxon>
        <taxon>Boletales</taxon>
        <taxon>Sclerodermatineae</taxon>
        <taxon>Sclerodermataceae</taxon>
        <taxon>Scleroderma</taxon>
    </lineage>
</organism>
<dbReference type="AlphaFoldDB" id="A0A0C3EJV4"/>